<comment type="caution">
    <text evidence="5">The sequence shown here is derived from an EMBL/GenBank/DDBJ whole genome shotgun (WGS) entry which is preliminary data.</text>
</comment>
<gene>
    <name evidence="5" type="ORF">CR165_16175</name>
</gene>
<dbReference type="InterPro" id="IPR007657">
    <property type="entry name" value="Glycosyltransferase_61"/>
</dbReference>
<sequence length="659" mass="71800">MQVFSLLVAGSTLEAIRSLPPAAIAERLQAMIDRSDAEGLTEFLGVLPDDRIPPEALPLLVQAARKLALPAVLERALALGSQPALSASLRTLLMQKLMESRDEAFSLGAWRVLTADPAIFASRSAANALRWLAILRLRLPAGAVRDAATDLLARHRDATNTDLLDGVELRERLRMLAEAKDWSGVCALAATVPERHLTGDAPDWLLTAALQRGDAAIADRALGLLEEALAVPQRRIWVARQLAAADMVARGWAVLDLPAFLARWPDLKLALLEALPVFLARARGPLRVEIRSAFEQLSAPRLDPVRTIPFPVGRFPAEPPAGVWPVRVLRSAGVSEAQAATFARIVEDHARRVERSRAAEDSRDVIRWPELQVYQDVWVDRLGRVGDAAGRVAPLLQAPSVAGLPPPPEGAAFFPEAAVASMPRNFFHWFAEGFPALAWRFRQDAPAVPILTNAEAAGFMRETLDLLSDVPPVVEVVQDTVRVGRALTAYRGSNVLVHWSCFGELYGRLVARARERGTAGAAGPLLYLSRRAAASRRLENEAALEEALARLGFTPVVLEKHSLADQICILGQAEAVVAPHGAGLAHIAAARPGLKVFEMMPARVGAEPLRAAFARLSVTRGHRHLLWLEQAHPLADRWRVDIPAMLEALRRFLEETPAR</sequence>
<dbReference type="Proteomes" id="UP000245048">
    <property type="component" value="Unassembled WGS sequence"/>
</dbReference>
<dbReference type="AlphaFoldDB" id="A0A2U1V1Q3"/>
<evidence type="ECO:0000313" key="6">
    <source>
        <dbReference type="Proteomes" id="UP000245048"/>
    </source>
</evidence>
<keyword evidence="6" id="KW-1185">Reference proteome</keyword>
<evidence type="ECO:0000256" key="1">
    <source>
        <dbReference type="ARBA" id="ARBA00022676"/>
    </source>
</evidence>
<dbReference type="OrthoDB" id="7973855at2"/>
<dbReference type="EMBL" id="PDOA01000011">
    <property type="protein sequence ID" value="PWC27830.1"/>
    <property type="molecule type" value="Genomic_DNA"/>
</dbReference>
<dbReference type="GO" id="GO:0016757">
    <property type="term" value="F:glycosyltransferase activity"/>
    <property type="evidence" value="ECO:0007669"/>
    <property type="project" value="UniProtKB-KW"/>
</dbReference>
<protein>
    <recommendedName>
        <fullName evidence="4">Glycosyltransferase 61 catalytic domain-containing protein</fullName>
    </recommendedName>
</protein>
<dbReference type="InterPro" id="IPR049625">
    <property type="entry name" value="Glyco_transf_61_cat"/>
</dbReference>
<reference evidence="6" key="1">
    <citation type="submission" date="2017-10" db="EMBL/GenBank/DDBJ databases">
        <authorList>
            <person name="Toshchakov S.V."/>
            <person name="Goeva M.A."/>
        </authorList>
    </citation>
    <scope>NUCLEOTIDE SEQUENCE [LARGE SCALE GENOMIC DNA]</scope>
    <source>
        <strain evidence="6">JR1/69-1-13</strain>
    </source>
</reference>
<organism evidence="5 6">
    <name type="scientific">Teichococcus aestuarii</name>
    <dbReference type="NCBI Taxonomy" id="568898"/>
    <lineage>
        <taxon>Bacteria</taxon>
        <taxon>Pseudomonadati</taxon>
        <taxon>Pseudomonadota</taxon>
        <taxon>Alphaproteobacteria</taxon>
        <taxon>Acetobacterales</taxon>
        <taxon>Roseomonadaceae</taxon>
        <taxon>Roseomonas</taxon>
    </lineage>
</organism>
<proteinExistence type="predicted"/>
<dbReference type="PANTHER" id="PTHR20961">
    <property type="entry name" value="GLYCOSYLTRANSFERASE"/>
    <property type="match status" value="1"/>
</dbReference>
<evidence type="ECO:0000313" key="5">
    <source>
        <dbReference type="EMBL" id="PWC27830.1"/>
    </source>
</evidence>
<evidence type="ECO:0000259" key="4">
    <source>
        <dbReference type="Pfam" id="PF04577"/>
    </source>
</evidence>
<keyword evidence="1" id="KW-0328">Glycosyltransferase</keyword>
<dbReference type="RefSeq" id="WP_109517982.1">
    <property type="nucleotide sequence ID" value="NZ_PDOA01000011.1"/>
</dbReference>
<name>A0A2U1V1Q3_9PROT</name>
<keyword evidence="2" id="KW-0808">Transferase</keyword>
<evidence type="ECO:0000256" key="2">
    <source>
        <dbReference type="ARBA" id="ARBA00022679"/>
    </source>
</evidence>
<feature type="domain" description="Glycosyltransferase 61 catalytic" evidence="4">
    <location>
        <begin position="426"/>
        <end position="596"/>
    </location>
</feature>
<dbReference type="Pfam" id="PF04577">
    <property type="entry name" value="Glyco_transf_61"/>
    <property type="match status" value="1"/>
</dbReference>
<keyword evidence="3" id="KW-0325">Glycoprotein</keyword>
<accession>A0A2U1V1Q3</accession>
<evidence type="ECO:0000256" key="3">
    <source>
        <dbReference type="ARBA" id="ARBA00023180"/>
    </source>
</evidence>